<evidence type="ECO:0000313" key="2">
    <source>
        <dbReference type="Proteomes" id="UP000324222"/>
    </source>
</evidence>
<comment type="caution">
    <text evidence="1">The sequence shown here is derived from an EMBL/GenBank/DDBJ whole genome shotgun (WGS) entry which is preliminary data.</text>
</comment>
<keyword evidence="2" id="KW-1185">Reference proteome</keyword>
<proteinExistence type="predicted"/>
<name>A0A5B7FLR2_PORTR</name>
<dbReference type="AlphaFoldDB" id="A0A5B7FLR2"/>
<evidence type="ECO:0000313" key="1">
    <source>
        <dbReference type="EMBL" id="MPC46103.1"/>
    </source>
</evidence>
<gene>
    <name evidence="1" type="ORF">E2C01_039812</name>
</gene>
<dbReference type="Proteomes" id="UP000324222">
    <property type="component" value="Unassembled WGS sequence"/>
</dbReference>
<dbReference type="EMBL" id="VSRR010007048">
    <property type="protein sequence ID" value="MPC46103.1"/>
    <property type="molecule type" value="Genomic_DNA"/>
</dbReference>
<organism evidence="1 2">
    <name type="scientific">Portunus trituberculatus</name>
    <name type="common">Swimming crab</name>
    <name type="synonym">Neptunus trituberculatus</name>
    <dbReference type="NCBI Taxonomy" id="210409"/>
    <lineage>
        <taxon>Eukaryota</taxon>
        <taxon>Metazoa</taxon>
        <taxon>Ecdysozoa</taxon>
        <taxon>Arthropoda</taxon>
        <taxon>Crustacea</taxon>
        <taxon>Multicrustacea</taxon>
        <taxon>Malacostraca</taxon>
        <taxon>Eumalacostraca</taxon>
        <taxon>Eucarida</taxon>
        <taxon>Decapoda</taxon>
        <taxon>Pleocyemata</taxon>
        <taxon>Brachyura</taxon>
        <taxon>Eubrachyura</taxon>
        <taxon>Portunoidea</taxon>
        <taxon>Portunidae</taxon>
        <taxon>Portuninae</taxon>
        <taxon>Portunus</taxon>
    </lineage>
</organism>
<protein>
    <submittedName>
        <fullName evidence="1">Uncharacterized protein</fullName>
    </submittedName>
</protein>
<reference evidence="1 2" key="1">
    <citation type="submission" date="2019-05" db="EMBL/GenBank/DDBJ databases">
        <title>Another draft genome of Portunus trituberculatus and its Hox gene families provides insights of decapod evolution.</title>
        <authorList>
            <person name="Jeong J.-H."/>
            <person name="Song I."/>
            <person name="Kim S."/>
            <person name="Choi T."/>
            <person name="Kim D."/>
            <person name="Ryu S."/>
            <person name="Kim W."/>
        </authorList>
    </citation>
    <scope>NUCLEOTIDE SEQUENCE [LARGE SCALE GENOMIC DNA]</scope>
    <source>
        <tissue evidence="1">Muscle</tissue>
    </source>
</reference>
<accession>A0A5B7FLR2</accession>
<sequence length="86" mass="8967">MGAPPISRPEAPPDLCRSLCVPVHGTNTTFVSATPPSSTPLTCCRAAHNQESALSIHGECRVVRGSSVWKPESSLAGLTVLGTITR</sequence>